<feature type="DNA-binding region" description="OmpR/PhoB-type" evidence="6">
    <location>
        <begin position="1"/>
        <end position="90"/>
    </location>
</feature>
<evidence type="ECO:0000256" key="1">
    <source>
        <dbReference type="ARBA" id="ARBA00005820"/>
    </source>
</evidence>
<evidence type="ECO:0000256" key="6">
    <source>
        <dbReference type="PROSITE-ProRule" id="PRU01091"/>
    </source>
</evidence>
<dbReference type="InterPro" id="IPR005158">
    <property type="entry name" value="BTAD"/>
</dbReference>
<dbReference type="SUPFAM" id="SSF48452">
    <property type="entry name" value="TPR-like"/>
    <property type="match status" value="3"/>
</dbReference>
<feature type="repeat" description="TPR" evidence="5">
    <location>
        <begin position="719"/>
        <end position="752"/>
    </location>
</feature>
<organism evidence="8 9">
    <name type="scientific">Dactylosporangium maewongense</name>
    <dbReference type="NCBI Taxonomy" id="634393"/>
    <lineage>
        <taxon>Bacteria</taxon>
        <taxon>Bacillati</taxon>
        <taxon>Actinomycetota</taxon>
        <taxon>Actinomycetes</taxon>
        <taxon>Micromonosporales</taxon>
        <taxon>Micromonosporaceae</taxon>
        <taxon>Dactylosporangium</taxon>
    </lineage>
</organism>
<feature type="repeat" description="TPR" evidence="5">
    <location>
        <begin position="839"/>
        <end position="872"/>
    </location>
</feature>
<dbReference type="SUPFAM" id="SSF46894">
    <property type="entry name" value="C-terminal effector domain of the bipartite response regulators"/>
    <property type="match status" value="1"/>
</dbReference>
<dbReference type="InterPro" id="IPR016032">
    <property type="entry name" value="Sig_transdc_resp-reg_C-effctor"/>
</dbReference>
<proteinExistence type="inferred from homology"/>
<dbReference type="Pfam" id="PF03704">
    <property type="entry name" value="BTAD"/>
    <property type="match status" value="1"/>
</dbReference>
<dbReference type="SMART" id="SM01043">
    <property type="entry name" value="BTAD"/>
    <property type="match status" value="1"/>
</dbReference>
<keyword evidence="9" id="KW-1185">Reference proteome</keyword>
<evidence type="ECO:0000259" key="7">
    <source>
        <dbReference type="PROSITE" id="PS51755"/>
    </source>
</evidence>
<dbReference type="InterPro" id="IPR002182">
    <property type="entry name" value="NB-ARC"/>
</dbReference>
<dbReference type="Gene3D" id="3.40.50.300">
    <property type="entry name" value="P-loop containing nucleotide triphosphate hydrolases"/>
    <property type="match status" value="1"/>
</dbReference>
<reference evidence="9" key="1">
    <citation type="journal article" date="2019" name="Int. J. Syst. Evol. Microbiol.">
        <title>The Global Catalogue of Microorganisms (GCM) 10K type strain sequencing project: providing services to taxonomists for standard genome sequencing and annotation.</title>
        <authorList>
            <consortium name="The Broad Institute Genomics Platform"/>
            <consortium name="The Broad Institute Genome Sequencing Center for Infectious Disease"/>
            <person name="Wu L."/>
            <person name="Ma J."/>
        </authorList>
    </citation>
    <scope>NUCLEOTIDE SEQUENCE [LARGE SCALE GENOMIC DNA]</scope>
    <source>
        <strain evidence="9">JCM 15933</strain>
    </source>
</reference>
<dbReference type="Gene3D" id="1.25.40.10">
    <property type="entry name" value="Tetratricopeptide repeat domain"/>
    <property type="match status" value="2"/>
</dbReference>
<dbReference type="Gene3D" id="1.10.10.10">
    <property type="entry name" value="Winged helix-like DNA-binding domain superfamily/Winged helix DNA-binding domain"/>
    <property type="match status" value="1"/>
</dbReference>
<dbReference type="SMART" id="SM00028">
    <property type="entry name" value="TPR"/>
    <property type="match status" value="4"/>
</dbReference>
<dbReference type="PRINTS" id="PR00364">
    <property type="entry name" value="DISEASERSIST"/>
</dbReference>
<dbReference type="RefSeq" id="WP_344512782.1">
    <property type="nucleotide sequence ID" value="NZ_BAAAQD010000034.1"/>
</dbReference>
<evidence type="ECO:0000256" key="3">
    <source>
        <dbReference type="ARBA" id="ARBA00023125"/>
    </source>
</evidence>
<dbReference type="PANTHER" id="PTHR35807">
    <property type="entry name" value="TRANSCRIPTIONAL REGULATOR REDD-RELATED"/>
    <property type="match status" value="1"/>
</dbReference>
<dbReference type="PANTHER" id="PTHR35807:SF1">
    <property type="entry name" value="TRANSCRIPTIONAL REGULATOR REDD"/>
    <property type="match status" value="1"/>
</dbReference>
<accession>A0ABP4NR14</accession>
<dbReference type="PROSITE" id="PS51755">
    <property type="entry name" value="OMPR_PHOB"/>
    <property type="match status" value="1"/>
</dbReference>
<comment type="similarity">
    <text evidence="1">Belongs to the AfsR/DnrI/RedD regulatory family.</text>
</comment>
<dbReference type="Proteomes" id="UP001501470">
    <property type="component" value="Unassembled WGS sequence"/>
</dbReference>
<dbReference type="PROSITE" id="PS50005">
    <property type="entry name" value="TPR"/>
    <property type="match status" value="2"/>
</dbReference>
<dbReference type="EMBL" id="BAAAQD010000034">
    <property type="protein sequence ID" value="GAA1564624.1"/>
    <property type="molecule type" value="Genomic_DNA"/>
</dbReference>
<dbReference type="CDD" id="cd15831">
    <property type="entry name" value="BTAD"/>
    <property type="match status" value="1"/>
</dbReference>
<sequence length="927" mass="99438">MQVRLLGPIDVTQAGVPREVPGLRRKAVLAALAVGRGEVVSTDRLIDAVWGEDPPATAMNTLQRHVSYLRQVLGGRDTIVARPPGYVLALPGDDATDVAVAERLIRQGTAQGSAQGSAQGEHAERVRVLQQALALWRGKPLEDIAGQTGLDAEAERLEVLRLHAQSALAECRLQLGEHAQLVPDLERLTRDHPLDEGLHGQLMLALYRSGRPADALATYQRLRQALATELGLDPGQHLRDLEAAVLRQDPALDLTASRVTAAAPAAPAQLPLAVRGFAGHAERLARLDALVQEAAAARTTVVCAVSGPPGVGKTSLAVHWAHRVADRFPDGQLYVNLRGFDQRGAVMDPAEALSGFLHAFRMPREQVPAGLDDRATRYRSILAGKRVLIILDNARDADQVRPLLPGAPGCLVLVTSRNQLTPLVAAEGAVPLALDLLTTGEARELLTLRLGAARTAAEPAAVAEIVQRCARLPLALSIAAAHAATRPGTSLATHAAQLRDTAGGLDALDGGDTSTDVRAVFSWSYRALTDDGARMFRLLGLHPGPDLGVPAAASLAGVGLPRARALLAELVEANLLTEHTPGRFRFHDLLRSYAAEQVSADRAAAVLRMFDHYLHTAHAAVMQLDTGRPPTRLPRPADGVTVIKVRGGDEAMAWFTAEDAVLLTAVHGGAAEGLDEHVWRLAWTLTTYLDWLGRFDDLIATSTAALAALLRVGDVLGRAHVHRDLGRTLARLGRFDEAATHLDQAIDLYRSLGDPVGQARTHHNIGWMLQVQQRHREALAHSEQAFDLFEAAGDVLWQARTLNAAGWLHAQLGDHRRTLDLSGRALQLLQEVGDRHGEAGTWDSLALAHDHLGDHQQATRCYDKAIQLFEQLGDRATAADVLVAAGDRHHAAGDGAGAAVSWRRALQHFEAIGDPRAGDVNRKLQAV</sequence>
<dbReference type="InterPro" id="IPR001867">
    <property type="entry name" value="OmpR/PhoB-type_DNA-bd"/>
</dbReference>
<dbReference type="InterPro" id="IPR019734">
    <property type="entry name" value="TPR_rpt"/>
</dbReference>
<dbReference type="Pfam" id="PF13181">
    <property type="entry name" value="TPR_8"/>
    <property type="match status" value="1"/>
</dbReference>
<keyword evidence="5" id="KW-0802">TPR repeat</keyword>
<dbReference type="Pfam" id="PF00486">
    <property type="entry name" value="Trans_reg_C"/>
    <property type="match status" value="1"/>
</dbReference>
<dbReference type="SUPFAM" id="SSF52540">
    <property type="entry name" value="P-loop containing nucleoside triphosphate hydrolases"/>
    <property type="match status" value="1"/>
</dbReference>
<keyword evidence="2" id="KW-0805">Transcription regulation</keyword>
<evidence type="ECO:0000256" key="4">
    <source>
        <dbReference type="ARBA" id="ARBA00023163"/>
    </source>
</evidence>
<keyword evidence="4" id="KW-0804">Transcription</keyword>
<dbReference type="InterPro" id="IPR036388">
    <property type="entry name" value="WH-like_DNA-bd_sf"/>
</dbReference>
<dbReference type="Pfam" id="PF00931">
    <property type="entry name" value="NB-ARC"/>
    <property type="match status" value="1"/>
</dbReference>
<gene>
    <name evidence="8" type="ORF">GCM10009827_102780</name>
</gene>
<evidence type="ECO:0000313" key="8">
    <source>
        <dbReference type="EMBL" id="GAA1564624.1"/>
    </source>
</evidence>
<evidence type="ECO:0000256" key="2">
    <source>
        <dbReference type="ARBA" id="ARBA00023015"/>
    </source>
</evidence>
<protein>
    <submittedName>
        <fullName evidence="8">BTAD domain-containing putative transcriptional regulator</fullName>
    </submittedName>
</protein>
<dbReference type="SMART" id="SM00862">
    <property type="entry name" value="Trans_reg_C"/>
    <property type="match status" value="1"/>
</dbReference>
<dbReference type="Pfam" id="PF13424">
    <property type="entry name" value="TPR_12"/>
    <property type="match status" value="2"/>
</dbReference>
<dbReference type="InterPro" id="IPR051677">
    <property type="entry name" value="AfsR-DnrI-RedD_regulator"/>
</dbReference>
<keyword evidence="3 6" id="KW-0238">DNA-binding</keyword>
<dbReference type="InterPro" id="IPR011990">
    <property type="entry name" value="TPR-like_helical_dom_sf"/>
</dbReference>
<evidence type="ECO:0000256" key="5">
    <source>
        <dbReference type="PROSITE-ProRule" id="PRU00339"/>
    </source>
</evidence>
<comment type="caution">
    <text evidence="8">The sequence shown here is derived from an EMBL/GenBank/DDBJ whole genome shotgun (WGS) entry which is preliminary data.</text>
</comment>
<dbReference type="InterPro" id="IPR027417">
    <property type="entry name" value="P-loop_NTPase"/>
</dbReference>
<name>A0ABP4NR14_9ACTN</name>
<feature type="domain" description="OmpR/PhoB-type" evidence="7">
    <location>
        <begin position="1"/>
        <end position="90"/>
    </location>
</feature>
<evidence type="ECO:0000313" key="9">
    <source>
        <dbReference type="Proteomes" id="UP001501470"/>
    </source>
</evidence>